<gene>
    <name evidence="1" type="ORF">NW74_01640</name>
</gene>
<keyword evidence="2" id="KW-1185">Reference proteome</keyword>
<dbReference type="AlphaFoldDB" id="A0A0B4S016"/>
<proteinExistence type="predicted"/>
<dbReference type="KEGG" id="pmic:NW74_01640"/>
<dbReference type="STRING" id="33033.NW74_01640"/>
<organism evidence="1 2">
    <name type="scientific">Parvimonas micra</name>
    <dbReference type="NCBI Taxonomy" id="33033"/>
    <lineage>
        <taxon>Bacteria</taxon>
        <taxon>Bacillati</taxon>
        <taxon>Bacillota</taxon>
        <taxon>Tissierellia</taxon>
        <taxon>Tissierellales</taxon>
        <taxon>Peptoniphilaceae</taxon>
        <taxon>Parvimonas</taxon>
    </lineage>
</organism>
<protein>
    <recommendedName>
        <fullName evidence="3">DUF4393 domain-containing protein</fullName>
    </recommendedName>
</protein>
<name>A0A0B4S016_9FIRM</name>
<dbReference type="EMBL" id="CP009761">
    <property type="protein sequence ID" value="AIZ36147.1"/>
    <property type="molecule type" value="Genomic_DNA"/>
</dbReference>
<dbReference type="Proteomes" id="UP000031386">
    <property type="component" value="Chromosome"/>
</dbReference>
<evidence type="ECO:0000313" key="2">
    <source>
        <dbReference type="Proteomes" id="UP000031386"/>
    </source>
</evidence>
<reference evidence="1 2" key="1">
    <citation type="submission" date="2014-10" db="EMBL/GenBank/DDBJ databases">
        <title>Complete genome sequence of Parvimonas micra KCOM 1535 (= ChDC B708).</title>
        <authorList>
            <person name="Kook J.-K."/>
            <person name="Park S.-N."/>
            <person name="Lim Y.K."/>
            <person name="Roh H."/>
        </authorList>
    </citation>
    <scope>NUCLEOTIDE SEQUENCE [LARGE SCALE GENOMIC DNA]</scope>
    <source>
        <strain evidence="2">KCOM 1535 / ChDC B708</strain>
    </source>
</reference>
<accession>A0A0B4S016</accession>
<evidence type="ECO:0000313" key="1">
    <source>
        <dbReference type="EMBL" id="AIZ36147.1"/>
    </source>
</evidence>
<dbReference type="RefSeq" id="WP_041953550.1">
    <property type="nucleotide sequence ID" value="NZ_CP009761.1"/>
</dbReference>
<evidence type="ECO:0008006" key="3">
    <source>
        <dbReference type="Google" id="ProtNLM"/>
    </source>
</evidence>
<sequence>MKDSISNSFVESIKKNTMSTLIDISEKGIDSFMSDGILKELPIMKYVVNTYNVIDDIKGRSFIRKLDIFIRSFNSGIATEEDIEKQKLKILKKNRNKELEYIMIIIDRYLDIDKPEILAKMYLAYLDKIITWDEFCAYSEVTNSILKMDIKYLIQNKTVKTKNNIISSELLRLTGNGLMYNYQNDSLFEENKNGGFSIFSNSFERVKSKERIFSRTEFGKKFVDIINSY</sequence>
<dbReference type="OrthoDB" id="2141259at2"/>